<dbReference type="Proteomes" id="UP000274216">
    <property type="component" value="Segment"/>
</dbReference>
<accession>A0A2L0HH32</accession>
<proteinExistence type="predicted"/>
<feature type="region of interest" description="Disordered" evidence="1">
    <location>
        <begin position="1"/>
        <end position="70"/>
    </location>
</feature>
<evidence type="ECO:0000313" key="2">
    <source>
        <dbReference type="EMBL" id="AUX80747.1"/>
    </source>
</evidence>
<feature type="compositionally biased region" description="Basic residues" evidence="1">
    <location>
        <begin position="1"/>
        <end position="39"/>
    </location>
</feature>
<dbReference type="KEGG" id="vg:80521869"/>
<evidence type="ECO:0000256" key="1">
    <source>
        <dbReference type="SAM" id="MobiDB-lite"/>
    </source>
</evidence>
<protein>
    <submittedName>
        <fullName evidence="2">Capsid protein</fullName>
    </submittedName>
</protein>
<keyword evidence="3" id="KW-1185">Reference proteome</keyword>
<evidence type="ECO:0000313" key="3">
    <source>
        <dbReference type="Proteomes" id="UP000274216"/>
    </source>
</evidence>
<sequence>MAYTRTRYRRRRTYRKQPFRSRRRPVRRRMTRRSRRPRTTRSILNLTSTKKRDNMPPINIGDDPTVTDNPGVPKVLSGNTNYGMLFCPSARNHEWTEGVNEFARAKTVTFCKGYAERITFSTNSAANWLWRRIVFSTKDDFYTSFPDATLELGNQPEGYTRTMWNFLGSHASAEPAREALEEMLFQGTDGTDWNDRFLAKVDTRRVTVHQQFTRRLQSNNSRGVYHHVKTWVPINKNLVYDEDENANSKEQSLWSTSGKPGIGNLFVYDVIACADGLDTDQMLFNPQGTYYWHEK</sequence>
<reference evidence="2 3" key="1">
    <citation type="journal article" date="2018" name="Virol. J.">
        <title>Plasma virome of cattle from forest region revealed diverse small circular ssDNA viral genomes.</title>
        <authorList>
            <person name="Wang H."/>
            <person name="Li S."/>
            <person name="Mahmood A."/>
            <person name="Yang S."/>
            <person name="Wang X."/>
            <person name="Shen Q."/>
            <person name="Shan T."/>
            <person name="Deng X."/>
            <person name="Li J."/>
            <person name="Hua X."/>
            <person name="Cui L."/>
            <person name="Delwart E."/>
            <person name="Zhang W."/>
        </authorList>
    </citation>
    <scope>NUCLEOTIDE SEQUENCE [LARGE SCALE GENOMIC DNA]</scope>
    <source>
        <strain evidence="2 3">BGmv001</strain>
    </source>
</reference>
<dbReference type="EMBL" id="MF669480">
    <property type="protein sequence ID" value="AUX80747.1"/>
    <property type="molecule type" value="Genomic_DNA"/>
</dbReference>
<dbReference type="RefSeq" id="YP_010784619.1">
    <property type="nucleotide sequence ID" value="NC_075324.1"/>
</dbReference>
<name>A0A2L0HH32_9VIRU</name>
<organism evidence="2 3">
    <name type="scientific">Cattle blood-associated gemycircularvirus</name>
    <dbReference type="NCBI Taxonomy" id="2077296"/>
    <lineage>
        <taxon>Viruses</taxon>
        <taxon>Monodnaviria</taxon>
        <taxon>Shotokuvirae</taxon>
        <taxon>Cressdnaviricota</taxon>
        <taxon>Repensiviricetes</taxon>
        <taxon>Geplafuvirales</taxon>
        <taxon>Genomoviridae</taxon>
        <taxon>Gemykibivirus</taxon>
        <taxon>Gemykibivirus cowchi1</taxon>
    </lineage>
</organism>
<dbReference type="GeneID" id="80521869"/>